<gene>
    <name evidence="2" type="ORF">G4D64_17425</name>
    <name evidence="1" type="ORF">H1Z61_17475</name>
</gene>
<dbReference type="Proteomes" id="UP000570010">
    <property type="component" value="Unassembled WGS sequence"/>
</dbReference>
<dbReference type="EMBL" id="JAAIWN010000101">
    <property type="protein sequence ID" value="NEY83206.1"/>
    <property type="molecule type" value="Genomic_DNA"/>
</dbReference>
<evidence type="ECO:0000313" key="3">
    <source>
        <dbReference type="Proteomes" id="UP000472971"/>
    </source>
</evidence>
<comment type="caution">
    <text evidence="2">The sequence shown here is derived from an EMBL/GenBank/DDBJ whole genome shotgun (WGS) entry which is preliminary data.</text>
</comment>
<dbReference type="AlphaFoldDB" id="A0A6B3W5M7"/>
<accession>A0A6B3W5M7</accession>
<sequence length="134" mass="15508">MYEELDAVLSENSSDDSFYDDGVTYAEELLNDFTDPDWEKIFQNIHSKDDKWKVRLAYCIDDDLGINGLKLLLSMLGETDEVVEYVIDSLRSFNTEEYKEIISSNTQVVEKAQNLLKNASLPVKRVIEEFLLKQ</sequence>
<evidence type="ECO:0000313" key="2">
    <source>
        <dbReference type="EMBL" id="NEY83206.1"/>
    </source>
</evidence>
<reference evidence="2 3" key="1">
    <citation type="submission" date="2020-02" db="EMBL/GenBank/DDBJ databases">
        <title>Bacillus aquiflavi sp. nov., isolated from yellow water of strong flavor Chinese baijiu in Yibin region of China.</title>
        <authorList>
            <person name="Xie J."/>
        </authorList>
    </citation>
    <scope>NUCLEOTIDE SEQUENCE [LARGE SCALE GENOMIC DNA]</scope>
    <source>
        <strain evidence="2 3">3H-10</strain>
    </source>
</reference>
<evidence type="ECO:0000313" key="4">
    <source>
        <dbReference type="Proteomes" id="UP000570010"/>
    </source>
</evidence>
<proteinExistence type="predicted"/>
<dbReference type="RefSeq" id="WP_163243604.1">
    <property type="nucleotide sequence ID" value="NZ_CP082780.1"/>
</dbReference>
<dbReference type="Proteomes" id="UP000472971">
    <property type="component" value="Unassembled WGS sequence"/>
</dbReference>
<dbReference type="EMBL" id="JACEIO010000097">
    <property type="protein sequence ID" value="MBA4538847.1"/>
    <property type="molecule type" value="Genomic_DNA"/>
</dbReference>
<name>A0A6B3W5M7_9BACI</name>
<reference evidence="1 4" key="2">
    <citation type="submission" date="2020-07" db="EMBL/GenBank/DDBJ databases">
        <authorList>
            <person name="Feng H."/>
        </authorList>
    </citation>
    <scope>NUCLEOTIDE SEQUENCE [LARGE SCALE GENOMIC DNA]</scope>
    <source>
        <strain evidence="1">S-12</strain>
        <strain evidence="4">s-12</strain>
    </source>
</reference>
<evidence type="ECO:0000313" key="1">
    <source>
        <dbReference type="EMBL" id="MBA4538847.1"/>
    </source>
</evidence>
<keyword evidence="3" id="KW-1185">Reference proteome</keyword>
<organism evidence="2 3">
    <name type="scientific">Bacillus aquiflavi</name>
    <dbReference type="NCBI Taxonomy" id="2672567"/>
    <lineage>
        <taxon>Bacteria</taxon>
        <taxon>Bacillati</taxon>
        <taxon>Bacillota</taxon>
        <taxon>Bacilli</taxon>
        <taxon>Bacillales</taxon>
        <taxon>Bacillaceae</taxon>
        <taxon>Bacillus</taxon>
    </lineage>
</organism>
<evidence type="ECO:0008006" key="5">
    <source>
        <dbReference type="Google" id="ProtNLM"/>
    </source>
</evidence>
<protein>
    <recommendedName>
        <fullName evidence="5">HEAT repeat domain-containing protein</fullName>
    </recommendedName>
</protein>